<gene>
    <name evidence="3" type="ORF">GCM10007852_26940</name>
</gene>
<dbReference type="Proteomes" id="UP001156601">
    <property type="component" value="Unassembled WGS sequence"/>
</dbReference>
<feature type="domain" description="DUF4097" evidence="2">
    <location>
        <begin position="54"/>
        <end position="324"/>
    </location>
</feature>
<dbReference type="AlphaFoldDB" id="A0AA37T1F9"/>
<dbReference type="RefSeq" id="WP_284218122.1">
    <property type="nucleotide sequence ID" value="NZ_BSOT01000006.1"/>
</dbReference>
<sequence>MKLVKMKSMKATKTVVVACVLFCSTHIFAGQKVNETKDASEDSIVKIEHLSGKAEIKGWNKKQVKVEGELGENTKDFQFTRNGKTIEIIVKVEKKSWSSWGSSHADGDELVIYVPKKSRVDYRTTNADVEISDVSGGTDIDVINGRIEASNLQGRIRLETVNGDVRARELAGDVVIDAVNGDIDVEHTSGENIRIEAVNGDVEFNSKASDVKVETVNGDMSIKLDTAMDLNMETVNGSIDASVDLDDGGYIKASSVGGSIDLNLDKDIQAKFDIESHAGGRIRNKFNDVAPQKAKYGPRRWLEFSTGDPTGTVEVSTVNGTVTLDKR</sequence>
<evidence type="ECO:0000313" key="3">
    <source>
        <dbReference type="EMBL" id="GLR71786.1"/>
    </source>
</evidence>
<organism evidence="3 4">
    <name type="scientific">Agaribacter marinus</name>
    <dbReference type="NCBI Taxonomy" id="1431249"/>
    <lineage>
        <taxon>Bacteria</taxon>
        <taxon>Pseudomonadati</taxon>
        <taxon>Pseudomonadota</taxon>
        <taxon>Gammaproteobacteria</taxon>
        <taxon>Alteromonadales</taxon>
        <taxon>Alteromonadaceae</taxon>
        <taxon>Agaribacter</taxon>
    </lineage>
</organism>
<protein>
    <recommendedName>
        <fullName evidence="2">DUF4097 domain-containing protein</fullName>
    </recommendedName>
</protein>
<proteinExistence type="predicted"/>
<comment type="caution">
    <text evidence="3">The sequence shown here is derived from an EMBL/GenBank/DDBJ whole genome shotgun (WGS) entry which is preliminary data.</text>
</comment>
<evidence type="ECO:0000256" key="1">
    <source>
        <dbReference type="SAM" id="SignalP"/>
    </source>
</evidence>
<dbReference type="Pfam" id="PF13349">
    <property type="entry name" value="DUF4097"/>
    <property type="match status" value="1"/>
</dbReference>
<reference evidence="3" key="1">
    <citation type="journal article" date="2014" name="Int. J. Syst. Evol. Microbiol.">
        <title>Complete genome sequence of Corynebacterium casei LMG S-19264T (=DSM 44701T), isolated from a smear-ripened cheese.</title>
        <authorList>
            <consortium name="US DOE Joint Genome Institute (JGI-PGF)"/>
            <person name="Walter F."/>
            <person name="Albersmeier A."/>
            <person name="Kalinowski J."/>
            <person name="Ruckert C."/>
        </authorList>
    </citation>
    <scope>NUCLEOTIDE SEQUENCE</scope>
    <source>
        <strain evidence="3">NBRC 110023</strain>
    </source>
</reference>
<name>A0AA37T1F9_9ALTE</name>
<keyword evidence="1" id="KW-0732">Signal</keyword>
<reference evidence="3" key="2">
    <citation type="submission" date="2023-01" db="EMBL/GenBank/DDBJ databases">
        <title>Draft genome sequence of Agaribacter marinus strain NBRC 110023.</title>
        <authorList>
            <person name="Sun Q."/>
            <person name="Mori K."/>
        </authorList>
    </citation>
    <scope>NUCLEOTIDE SEQUENCE</scope>
    <source>
        <strain evidence="3">NBRC 110023</strain>
    </source>
</reference>
<accession>A0AA37T1F9</accession>
<dbReference type="EMBL" id="BSOT01000006">
    <property type="protein sequence ID" value="GLR71786.1"/>
    <property type="molecule type" value="Genomic_DNA"/>
</dbReference>
<keyword evidence="4" id="KW-1185">Reference proteome</keyword>
<feature type="signal peptide" evidence="1">
    <location>
        <begin position="1"/>
        <end position="29"/>
    </location>
</feature>
<evidence type="ECO:0000313" key="4">
    <source>
        <dbReference type="Proteomes" id="UP001156601"/>
    </source>
</evidence>
<evidence type="ECO:0000259" key="2">
    <source>
        <dbReference type="Pfam" id="PF13349"/>
    </source>
</evidence>
<dbReference type="InterPro" id="IPR025164">
    <property type="entry name" value="Toastrack_DUF4097"/>
</dbReference>
<feature type="chain" id="PRO_5041369366" description="DUF4097 domain-containing protein" evidence="1">
    <location>
        <begin position="30"/>
        <end position="327"/>
    </location>
</feature>